<evidence type="ECO:0000256" key="1">
    <source>
        <dbReference type="SAM" id="Phobius"/>
    </source>
</evidence>
<sequence>MNPRHLCLAGLLLWLAAVATAQESSDTPLANALAIDYWDESRFAKFEDRVPFSVDERRETERLVTRLASFDRRVFYNTPAISVTTRDLLVAPEKYRGQLVRWHGQAIEVMEPTREMREITDVEPALTCVAQADGSECMILTREVPDRWQSFALESEPIAVEGIFVKLAATAGGDIVPVLAAPRLEWLPTQWRPPEVNYGMSVLGILGFDVAMLDNVVHRAPLVGGETATFYQLMSRLKDTPANEFIHWAERHLPRFRDTWEADAKQGEGKRRRLAGEVLRLADKNQYSVAPFFNTPDEQVGELAVFDGVVRRALRVDTTRDRDAMAAGIDHYYELALFTGDSQNNPLMFCVLDLPPGMPEGDSIRQPVRMAGFFFKNWRFSGQSADGSEGLRFAPLFIGRGPLQLVAPEKQPIWGWIAGLGFIAVILVLWLLGWQRSRGDRAFAASTLARMKEPAEPMDIDNADLPGQAE</sequence>
<comment type="caution">
    <text evidence="3">The sequence shown here is derived from an EMBL/GenBank/DDBJ whole genome shotgun (WGS) entry which is preliminary data.</text>
</comment>
<keyword evidence="4" id="KW-1185">Reference proteome</keyword>
<evidence type="ECO:0000313" key="3">
    <source>
        <dbReference type="EMBL" id="MCO6045557.1"/>
    </source>
</evidence>
<feature type="chain" id="PRO_5040788256" evidence="2">
    <location>
        <begin position="22"/>
        <end position="470"/>
    </location>
</feature>
<keyword evidence="2" id="KW-0732">Signal</keyword>
<dbReference type="Proteomes" id="UP001155241">
    <property type="component" value="Unassembled WGS sequence"/>
</dbReference>
<evidence type="ECO:0000313" key="4">
    <source>
        <dbReference type="Proteomes" id="UP001155241"/>
    </source>
</evidence>
<proteinExistence type="predicted"/>
<feature type="signal peptide" evidence="2">
    <location>
        <begin position="1"/>
        <end position="21"/>
    </location>
</feature>
<dbReference type="EMBL" id="JAMXLR010000056">
    <property type="protein sequence ID" value="MCO6045557.1"/>
    <property type="molecule type" value="Genomic_DNA"/>
</dbReference>
<dbReference type="RefSeq" id="WP_252853673.1">
    <property type="nucleotide sequence ID" value="NZ_JAMXLR010000056.1"/>
</dbReference>
<evidence type="ECO:0000256" key="2">
    <source>
        <dbReference type="SAM" id="SignalP"/>
    </source>
</evidence>
<feature type="transmembrane region" description="Helical" evidence="1">
    <location>
        <begin position="413"/>
        <end position="432"/>
    </location>
</feature>
<gene>
    <name evidence="3" type="ORF">NG895_16720</name>
</gene>
<organism evidence="3 4">
    <name type="scientific">Aeoliella straminimaris</name>
    <dbReference type="NCBI Taxonomy" id="2954799"/>
    <lineage>
        <taxon>Bacteria</taxon>
        <taxon>Pseudomonadati</taxon>
        <taxon>Planctomycetota</taxon>
        <taxon>Planctomycetia</taxon>
        <taxon>Pirellulales</taxon>
        <taxon>Lacipirellulaceae</taxon>
        <taxon>Aeoliella</taxon>
    </lineage>
</organism>
<accession>A0A9X2FAV4</accession>
<dbReference type="AlphaFoldDB" id="A0A9X2FAV4"/>
<keyword evidence="1" id="KW-0472">Membrane</keyword>
<keyword evidence="1" id="KW-0812">Transmembrane</keyword>
<protein>
    <submittedName>
        <fullName evidence="3">Uncharacterized protein</fullName>
    </submittedName>
</protein>
<keyword evidence="1" id="KW-1133">Transmembrane helix</keyword>
<name>A0A9X2FAV4_9BACT</name>
<reference evidence="3" key="1">
    <citation type="submission" date="2022-06" db="EMBL/GenBank/DDBJ databases">
        <title>Aeoliella straminimaris, a novel planctomycete from sediments.</title>
        <authorList>
            <person name="Vitorino I.R."/>
            <person name="Lage O.M."/>
        </authorList>
    </citation>
    <scope>NUCLEOTIDE SEQUENCE</scope>
    <source>
        <strain evidence="3">ICT_H6.2</strain>
    </source>
</reference>